<evidence type="ECO:0000313" key="1">
    <source>
        <dbReference type="EMBL" id="VDP52478.1"/>
    </source>
</evidence>
<reference evidence="3" key="2">
    <citation type="submission" date="2019-09" db="UniProtKB">
        <authorList>
            <consortium name="WormBaseParasite"/>
        </authorList>
    </citation>
    <scope>IDENTIFICATION</scope>
</reference>
<organism evidence="2 3">
    <name type="scientific">Heligmosomoides polygyrus</name>
    <name type="common">Parasitic roundworm</name>
    <dbReference type="NCBI Taxonomy" id="6339"/>
    <lineage>
        <taxon>Eukaryota</taxon>
        <taxon>Metazoa</taxon>
        <taxon>Ecdysozoa</taxon>
        <taxon>Nematoda</taxon>
        <taxon>Chromadorea</taxon>
        <taxon>Rhabditida</taxon>
        <taxon>Rhabditina</taxon>
        <taxon>Rhabditomorpha</taxon>
        <taxon>Strongyloidea</taxon>
        <taxon>Heligmosomidae</taxon>
        <taxon>Heligmosomoides</taxon>
    </lineage>
</organism>
<protein>
    <submittedName>
        <fullName evidence="1 3">Uncharacterized protein</fullName>
    </submittedName>
</protein>
<dbReference type="Proteomes" id="UP000050761">
    <property type="component" value="Unassembled WGS sequence"/>
</dbReference>
<accession>A0A3P8EZY5</accession>
<proteinExistence type="predicted"/>
<dbReference type="EMBL" id="UZAH01038224">
    <property type="protein sequence ID" value="VDP52478.1"/>
    <property type="molecule type" value="Genomic_DNA"/>
</dbReference>
<dbReference type="OrthoDB" id="6262249at2759"/>
<name>A0A183GSE3_HELPZ</name>
<evidence type="ECO:0000313" key="3">
    <source>
        <dbReference type="WBParaSite" id="HPBE_0002561301-mRNA-1"/>
    </source>
</evidence>
<keyword evidence="2" id="KW-1185">Reference proteome</keyword>
<reference evidence="1 2" key="1">
    <citation type="submission" date="2018-11" db="EMBL/GenBank/DDBJ databases">
        <authorList>
            <consortium name="Pathogen Informatics"/>
        </authorList>
    </citation>
    <scope>NUCLEOTIDE SEQUENCE [LARGE SCALE GENOMIC DNA]</scope>
</reference>
<sequence>MGGWTNNSSIVVGETGADHNDTEFQPPVDVLLPSESLELMASCGSTLFCCGRRSTNIYAVDAFSLKVFNHFGIAACVRNELTDLDRHFGWPRHLHSGALREDATESSAFCARDGPFRSVPGAHSHKRGVESEGEANVAQRAITASIAALEDNLAFSSGRLDSDAEFGLPITKARTHALELYQSTSKLHNTIVADVPWNELRESECSKNLKYFYNRKSSKQILEKGAALH</sequence>
<accession>A0A183GSE3</accession>
<gene>
    <name evidence="1" type="ORF">HPBE_LOCUS25612</name>
</gene>
<evidence type="ECO:0000313" key="2">
    <source>
        <dbReference type="Proteomes" id="UP000050761"/>
    </source>
</evidence>
<dbReference type="AlphaFoldDB" id="A0A183GSE3"/>
<dbReference type="WBParaSite" id="HPBE_0002561301-mRNA-1">
    <property type="protein sequence ID" value="HPBE_0002561301-mRNA-1"/>
    <property type="gene ID" value="HPBE_0002561301"/>
</dbReference>